<feature type="compositionally biased region" description="Basic residues" evidence="1">
    <location>
        <begin position="1"/>
        <end position="13"/>
    </location>
</feature>
<reference evidence="2" key="1">
    <citation type="submission" date="2014-09" db="EMBL/GenBank/DDBJ databases">
        <authorList>
            <person name="Magalhaes I.L.F."/>
            <person name="Oliveira U."/>
            <person name="Santos F.R."/>
            <person name="Vidigal T.H.D.A."/>
            <person name="Brescovit A.D."/>
            <person name="Santos A.J."/>
        </authorList>
    </citation>
    <scope>NUCLEOTIDE SEQUENCE</scope>
    <source>
        <tissue evidence="2">Shoot tissue taken approximately 20 cm above the soil surface</tissue>
    </source>
</reference>
<feature type="region of interest" description="Disordered" evidence="1">
    <location>
        <begin position="1"/>
        <end position="22"/>
    </location>
</feature>
<proteinExistence type="predicted"/>
<sequence>MRHTCNKKRRHPQKSVIRQWKD</sequence>
<dbReference type="EMBL" id="GBRH01225560">
    <property type="protein sequence ID" value="JAD72335.1"/>
    <property type="molecule type" value="Transcribed_RNA"/>
</dbReference>
<accession>A0A0A9CG18</accession>
<evidence type="ECO:0000313" key="2">
    <source>
        <dbReference type="EMBL" id="JAD72335.1"/>
    </source>
</evidence>
<name>A0A0A9CG18_ARUDO</name>
<reference evidence="2" key="2">
    <citation type="journal article" date="2015" name="Data Brief">
        <title>Shoot transcriptome of the giant reed, Arundo donax.</title>
        <authorList>
            <person name="Barrero R.A."/>
            <person name="Guerrero F.D."/>
            <person name="Moolhuijzen P."/>
            <person name="Goolsby J.A."/>
            <person name="Tidwell J."/>
            <person name="Bellgard S.E."/>
            <person name="Bellgard M.I."/>
        </authorList>
    </citation>
    <scope>NUCLEOTIDE SEQUENCE</scope>
    <source>
        <tissue evidence="2">Shoot tissue taken approximately 20 cm above the soil surface</tissue>
    </source>
</reference>
<protein>
    <submittedName>
        <fullName evidence="2">Uncharacterized protein</fullName>
    </submittedName>
</protein>
<organism evidence="2">
    <name type="scientific">Arundo donax</name>
    <name type="common">Giant reed</name>
    <name type="synonym">Donax arundinaceus</name>
    <dbReference type="NCBI Taxonomy" id="35708"/>
    <lineage>
        <taxon>Eukaryota</taxon>
        <taxon>Viridiplantae</taxon>
        <taxon>Streptophyta</taxon>
        <taxon>Embryophyta</taxon>
        <taxon>Tracheophyta</taxon>
        <taxon>Spermatophyta</taxon>
        <taxon>Magnoliopsida</taxon>
        <taxon>Liliopsida</taxon>
        <taxon>Poales</taxon>
        <taxon>Poaceae</taxon>
        <taxon>PACMAD clade</taxon>
        <taxon>Arundinoideae</taxon>
        <taxon>Arundineae</taxon>
        <taxon>Arundo</taxon>
    </lineage>
</organism>
<evidence type="ECO:0000256" key="1">
    <source>
        <dbReference type="SAM" id="MobiDB-lite"/>
    </source>
</evidence>
<dbReference type="AlphaFoldDB" id="A0A0A9CG18"/>